<dbReference type="Proteomes" id="UP000199648">
    <property type="component" value="Unassembled WGS sequence"/>
</dbReference>
<gene>
    <name evidence="2" type="ORF">SAMN03097708_00765</name>
</gene>
<reference evidence="2 3" key="1">
    <citation type="submission" date="2016-10" db="EMBL/GenBank/DDBJ databases">
        <authorList>
            <person name="de Groot N.N."/>
        </authorList>
    </citation>
    <scope>NUCLEOTIDE SEQUENCE [LARGE SCALE GENOMIC DNA]</scope>
    <source>
        <strain evidence="2 3">HLD2</strain>
    </source>
</reference>
<evidence type="ECO:0000256" key="1">
    <source>
        <dbReference type="SAM" id="MobiDB-lite"/>
    </source>
</evidence>
<dbReference type="STRING" id="415747.SAMN03097708_00765"/>
<proteinExistence type="predicted"/>
<dbReference type="RefSeq" id="WP_092992780.1">
    <property type="nucleotide sequence ID" value="NZ_FMWD01000002.1"/>
</dbReference>
<organism evidence="2 3">
    <name type="scientific">Thiohalomonas denitrificans</name>
    <dbReference type="NCBI Taxonomy" id="415747"/>
    <lineage>
        <taxon>Bacteria</taxon>
        <taxon>Pseudomonadati</taxon>
        <taxon>Pseudomonadota</taxon>
        <taxon>Gammaproteobacteria</taxon>
        <taxon>Thiohalomonadales</taxon>
        <taxon>Thiohalomonadaceae</taxon>
        <taxon>Thiohalomonas</taxon>
    </lineage>
</organism>
<evidence type="ECO:0000313" key="2">
    <source>
        <dbReference type="EMBL" id="SCZ52542.1"/>
    </source>
</evidence>
<dbReference type="OrthoDB" id="3078349at2"/>
<dbReference type="AlphaFoldDB" id="A0A1G5PT06"/>
<protein>
    <submittedName>
        <fullName evidence="2">Uncharacterized protein</fullName>
    </submittedName>
</protein>
<name>A0A1G5PT06_9GAMM</name>
<evidence type="ECO:0000313" key="3">
    <source>
        <dbReference type="Proteomes" id="UP000199648"/>
    </source>
</evidence>
<feature type="region of interest" description="Disordered" evidence="1">
    <location>
        <begin position="147"/>
        <end position="166"/>
    </location>
</feature>
<keyword evidence="3" id="KW-1185">Reference proteome</keyword>
<dbReference type="PANTHER" id="PTHR34776">
    <property type="entry name" value="F17F16.3 PROTEIN"/>
    <property type="match status" value="1"/>
</dbReference>
<accession>A0A1G5PT06</accession>
<dbReference type="EMBL" id="FMWD01000002">
    <property type="protein sequence ID" value="SCZ52542.1"/>
    <property type="molecule type" value="Genomic_DNA"/>
</dbReference>
<dbReference type="PANTHER" id="PTHR34776:SF1">
    <property type="entry name" value="F17F16.3 PROTEIN"/>
    <property type="match status" value="1"/>
</dbReference>
<sequence length="249" mass="28716">MSETIEHGNIYFLYRPRVGVEQVEGLEDVQRVYMVLSPQGKKRYRLLVMGRKRLPEIHDGGERYWGFVGGVEESAVKLRKEFEAETYETKTRGTRQVPPARPAGEGVYALVEHGGHTHLAYALELPKEPDEVQKELNIAPEASFVVSVKNPDKPSPPSAGLGRRQQARFPKHLMEKFRDRRFIEIEPPDYLDYEGAELMMIGAREDAERELEIDLDPQDEDVNSAEMFSDLRIRKSRHPIEPLFEGRWE</sequence>